<evidence type="ECO:0000256" key="4">
    <source>
        <dbReference type="ARBA" id="ARBA00022679"/>
    </source>
</evidence>
<organism evidence="12 13">
    <name type="scientific">Lysinibacillus alkalisoli</name>
    <dbReference type="NCBI Taxonomy" id="1911548"/>
    <lineage>
        <taxon>Bacteria</taxon>
        <taxon>Bacillati</taxon>
        <taxon>Bacillota</taxon>
        <taxon>Bacilli</taxon>
        <taxon>Bacillales</taxon>
        <taxon>Bacillaceae</taxon>
        <taxon>Lysinibacillus</taxon>
    </lineage>
</organism>
<evidence type="ECO:0000256" key="5">
    <source>
        <dbReference type="ARBA" id="ARBA00022695"/>
    </source>
</evidence>
<evidence type="ECO:0000256" key="7">
    <source>
        <dbReference type="ARBA" id="ARBA00022840"/>
    </source>
</evidence>
<evidence type="ECO:0000259" key="11">
    <source>
        <dbReference type="Pfam" id="PF01467"/>
    </source>
</evidence>
<dbReference type="CDD" id="cd02165">
    <property type="entry name" value="NMNAT"/>
    <property type="match status" value="1"/>
</dbReference>
<evidence type="ECO:0000256" key="8">
    <source>
        <dbReference type="ARBA" id="ARBA00023027"/>
    </source>
</evidence>
<dbReference type="NCBIfam" id="TIGR00125">
    <property type="entry name" value="cyt_tran_rel"/>
    <property type="match status" value="1"/>
</dbReference>
<reference evidence="12" key="1">
    <citation type="journal article" date="2014" name="Int. J. Syst. Evol. Microbiol.">
        <title>Complete genome sequence of Corynebacterium casei LMG S-19264T (=DSM 44701T), isolated from a smear-ripened cheese.</title>
        <authorList>
            <consortium name="US DOE Joint Genome Institute (JGI-PGF)"/>
            <person name="Walter F."/>
            <person name="Albersmeier A."/>
            <person name="Kalinowski J."/>
            <person name="Ruckert C."/>
        </authorList>
    </citation>
    <scope>NUCLEOTIDE SEQUENCE</scope>
    <source>
        <strain evidence="12">CGMCC 1.15760</strain>
    </source>
</reference>
<evidence type="ECO:0000256" key="2">
    <source>
        <dbReference type="ARBA" id="ARBA00005019"/>
    </source>
</evidence>
<dbReference type="RefSeq" id="WP_188615107.1">
    <property type="nucleotide sequence ID" value="NZ_BMJT01000007.1"/>
</dbReference>
<evidence type="ECO:0000256" key="10">
    <source>
        <dbReference type="HAMAP-Rule" id="MF_00244"/>
    </source>
</evidence>
<dbReference type="AlphaFoldDB" id="A0A917G7Z7"/>
<dbReference type="NCBIfam" id="NF000840">
    <property type="entry name" value="PRK00071.1-3"/>
    <property type="match status" value="1"/>
</dbReference>
<keyword evidence="6 10" id="KW-0547">Nucleotide-binding</keyword>
<comment type="pathway">
    <text evidence="2 10">Cofactor biosynthesis; NAD(+) biosynthesis; deamido-NAD(+) from nicotinate D-ribonucleotide: step 1/1.</text>
</comment>
<evidence type="ECO:0000256" key="1">
    <source>
        <dbReference type="ARBA" id="ARBA00002324"/>
    </source>
</evidence>
<dbReference type="GO" id="GO:0005524">
    <property type="term" value="F:ATP binding"/>
    <property type="evidence" value="ECO:0007669"/>
    <property type="project" value="UniProtKB-KW"/>
</dbReference>
<gene>
    <name evidence="10 12" type="primary">nadD</name>
    <name evidence="12" type="ORF">GCM10007425_21990</name>
</gene>
<dbReference type="GO" id="GO:0004515">
    <property type="term" value="F:nicotinate-nucleotide adenylyltransferase activity"/>
    <property type="evidence" value="ECO:0007669"/>
    <property type="project" value="UniProtKB-UniRule"/>
</dbReference>
<evidence type="ECO:0000256" key="9">
    <source>
        <dbReference type="ARBA" id="ARBA00048721"/>
    </source>
</evidence>
<dbReference type="NCBIfam" id="NF000841">
    <property type="entry name" value="PRK00071.1-4"/>
    <property type="match status" value="1"/>
</dbReference>
<dbReference type="InterPro" id="IPR005248">
    <property type="entry name" value="NadD/NMNAT"/>
</dbReference>
<protein>
    <recommendedName>
        <fullName evidence="10">Probable nicotinate-nucleotide adenylyltransferase</fullName>
        <ecNumber evidence="10">2.7.7.18</ecNumber>
    </recommendedName>
    <alternativeName>
        <fullName evidence="10">Deamido-NAD(+) diphosphorylase</fullName>
    </alternativeName>
    <alternativeName>
        <fullName evidence="10">Deamido-NAD(+) pyrophosphorylase</fullName>
    </alternativeName>
    <alternativeName>
        <fullName evidence="10">Nicotinate mononucleotide adenylyltransferase</fullName>
        <shortName evidence="10">NaMN adenylyltransferase</shortName>
    </alternativeName>
</protein>
<dbReference type="HAMAP" id="MF_00244">
    <property type="entry name" value="NaMN_adenylyltr"/>
    <property type="match status" value="1"/>
</dbReference>
<feature type="domain" description="Cytidyltransferase-like" evidence="11">
    <location>
        <begin position="6"/>
        <end position="161"/>
    </location>
</feature>
<evidence type="ECO:0000313" key="13">
    <source>
        <dbReference type="Proteomes" id="UP000616608"/>
    </source>
</evidence>
<proteinExistence type="inferred from homology"/>
<dbReference type="PANTHER" id="PTHR39321:SF3">
    <property type="entry name" value="PHOSPHOPANTETHEINE ADENYLYLTRANSFERASE"/>
    <property type="match status" value="1"/>
</dbReference>
<dbReference type="InterPro" id="IPR004821">
    <property type="entry name" value="Cyt_trans-like"/>
</dbReference>
<dbReference type="PANTHER" id="PTHR39321">
    <property type="entry name" value="NICOTINATE-NUCLEOTIDE ADENYLYLTRANSFERASE-RELATED"/>
    <property type="match status" value="1"/>
</dbReference>
<sequence>MKKIGILGGTFNPLHFGHLMMANEALHALQLDEVRFMPNSVPPHKQATTISDEARLIMLDLALAPYELFTIERFEIERGGISYTVETMEQLVQREPQTQFYFIIGGDMIASLHTWHRIDDLLNLVTFVGISRPKVEAHTTYDVIMLDAPAFDISSTLLRQRFAQQKTVQFLVPDEIATYVRKEGLYGAESITKRD</sequence>
<comment type="catalytic activity">
    <reaction evidence="9 10">
        <text>nicotinate beta-D-ribonucleotide + ATP + H(+) = deamido-NAD(+) + diphosphate</text>
        <dbReference type="Rhea" id="RHEA:22860"/>
        <dbReference type="ChEBI" id="CHEBI:15378"/>
        <dbReference type="ChEBI" id="CHEBI:30616"/>
        <dbReference type="ChEBI" id="CHEBI:33019"/>
        <dbReference type="ChEBI" id="CHEBI:57502"/>
        <dbReference type="ChEBI" id="CHEBI:58437"/>
        <dbReference type="EC" id="2.7.7.18"/>
    </reaction>
</comment>
<keyword evidence="13" id="KW-1185">Reference proteome</keyword>
<dbReference type="InterPro" id="IPR014729">
    <property type="entry name" value="Rossmann-like_a/b/a_fold"/>
</dbReference>
<keyword evidence="3 10" id="KW-0662">Pyridine nucleotide biosynthesis</keyword>
<evidence type="ECO:0000313" key="12">
    <source>
        <dbReference type="EMBL" id="GGG27001.1"/>
    </source>
</evidence>
<keyword evidence="7 10" id="KW-0067">ATP-binding</keyword>
<comment type="function">
    <text evidence="1 10">Catalyzes the reversible adenylation of nicotinate mononucleotide (NaMN) to nicotinic acid adenine dinucleotide (NaAD).</text>
</comment>
<reference evidence="12" key="2">
    <citation type="submission" date="2020-09" db="EMBL/GenBank/DDBJ databases">
        <authorList>
            <person name="Sun Q."/>
            <person name="Zhou Y."/>
        </authorList>
    </citation>
    <scope>NUCLEOTIDE SEQUENCE</scope>
    <source>
        <strain evidence="12">CGMCC 1.15760</strain>
    </source>
</reference>
<name>A0A917G7Z7_9BACI</name>
<dbReference type="GO" id="GO:0009435">
    <property type="term" value="P:NAD+ biosynthetic process"/>
    <property type="evidence" value="ECO:0007669"/>
    <property type="project" value="UniProtKB-UniRule"/>
</dbReference>
<dbReference type="Pfam" id="PF01467">
    <property type="entry name" value="CTP_transf_like"/>
    <property type="match status" value="1"/>
</dbReference>
<accession>A0A917G7Z7</accession>
<comment type="similarity">
    <text evidence="10">Belongs to the NadD family.</text>
</comment>
<keyword evidence="5 10" id="KW-0548">Nucleotidyltransferase</keyword>
<comment type="caution">
    <text evidence="12">The sequence shown here is derived from an EMBL/GenBank/DDBJ whole genome shotgun (WGS) entry which is preliminary data.</text>
</comment>
<dbReference type="Gene3D" id="3.40.50.620">
    <property type="entry name" value="HUPs"/>
    <property type="match status" value="1"/>
</dbReference>
<evidence type="ECO:0000256" key="3">
    <source>
        <dbReference type="ARBA" id="ARBA00022642"/>
    </source>
</evidence>
<dbReference type="EMBL" id="BMJT01000007">
    <property type="protein sequence ID" value="GGG27001.1"/>
    <property type="molecule type" value="Genomic_DNA"/>
</dbReference>
<evidence type="ECO:0000256" key="6">
    <source>
        <dbReference type="ARBA" id="ARBA00022741"/>
    </source>
</evidence>
<dbReference type="Proteomes" id="UP000616608">
    <property type="component" value="Unassembled WGS sequence"/>
</dbReference>
<dbReference type="NCBIfam" id="TIGR00482">
    <property type="entry name" value="nicotinate (nicotinamide) nucleotide adenylyltransferase"/>
    <property type="match status" value="1"/>
</dbReference>
<dbReference type="SUPFAM" id="SSF52374">
    <property type="entry name" value="Nucleotidylyl transferase"/>
    <property type="match status" value="1"/>
</dbReference>
<keyword evidence="8 10" id="KW-0520">NAD</keyword>
<keyword evidence="4 10" id="KW-0808">Transferase</keyword>
<dbReference type="EC" id="2.7.7.18" evidence="10"/>